<dbReference type="InterPro" id="IPR036514">
    <property type="entry name" value="SGNH_hydro_sf"/>
</dbReference>
<sequence>MSEMTNRKIGIALAAGSLLATAFMIAGLCFVAIDMAAPAAAEQKPEETGNAADAGSLVPYREAEEIRLLALGDSLTKGTGDATGQGYVRRVADGLSKRYNKPVKLLGNLAINGMTAQELAERLERDEGYQYAVKGANLIVFSIGGNDLFLSAYASLNGRELNEAAIDELAGDLDEALERFKRVVERLNALNPNASVVYMGLYNPFFELEELRGASAKLQDWNRAAYSELFRHPQMLMVPTFDLFEFRVLDYLSSDHFHPNEAGYERIAERMLDSL</sequence>
<dbReference type="PANTHER" id="PTHR30383">
    <property type="entry name" value="THIOESTERASE 1/PROTEASE 1/LYSOPHOSPHOLIPASE L1"/>
    <property type="match status" value="1"/>
</dbReference>
<evidence type="ECO:0000259" key="1">
    <source>
        <dbReference type="Pfam" id="PF13472"/>
    </source>
</evidence>
<keyword evidence="3" id="KW-1185">Reference proteome</keyword>
<feature type="domain" description="SGNH hydrolase-type esterase" evidence="1">
    <location>
        <begin position="70"/>
        <end position="266"/>
    </location>
</feature>
<dbReference type="Pfam" id="PF13472">
    <property type="entry name" value="Lipase_GDSL_2"/>
    <property type="match status" value="1"/>
</dbReference>
<accession>A0A3A1UYG0</accession>
<evidence type="ECO:0000313" key="3">
    <source>
        <dbReference type="Proteomes" id="UP000266482"/>
    </source>
</evidence>
<proteinExistence type="predicted"/>
<dbReference type="GO" id="GO:0004622">
    <property type="term" value="F:phosphatidylcholine lysophospholipase activity"/>
    <property type="evidence" value="ECO:0007669"/>
    <property type="project" value="TreeGrafter"/>
</dbReference>
<dbReference type="EMBL" id="QXQA01000004">
    <property type="protein sequence ID" value="RIX53558.1"/>
    <property type="molecule type" value="Genomic_DNA"/>
</dbReference>
<reference evidence="2 3" key="1">
    <citation type="submission" date="2018-09" db="EMBL/GenBank/DDBJ databases">
        <title>Paenibacillus aracenensis nov. sp. isolated from a cave in southern Spain.</title>
        <authorList>
            <person name="Jurado V."/>
            <person name="Gutierrez-Patricio S."/>
            <person name="Gonzalez-Pimentel J.L."/>
            <person name="Miller A.Z."/>
            <person name="Laiz L."/>
            <person name="Saiz-Jimenez C."/>
        </authorList>
    </citation>
    <scope>NUCLEOTIDE SEQUENCE [LARGE SCALE GENOMIC DNA]</scope>
    <source>
        <strain evidence="2 3">DSM 22867</strain>
    </source>
</reference>
<dbReference type="SUPFAM" id="SSF52266">
    <property type="entry name" value="SGNH hydrolase"/>
    <property type="match status" value="1"/>
</dbReference>
<evidence type="ECO:0000313" key="2">
    <source>
        <dbReference type="EMBL" id="RIX53558.1"/>
    </source>
</evidence>
<dbReference type="OrthoDB" id="252349at2"/>
<dbReference type="AlphaFoldDB" id="A0A3A1UYG0"/>
<protein>
    <submittedName>
        <fullName evidence="2">GDSL family lipase</fullName>
    </submittedName>
</protein>
<gene>
    <name evidence="2" type="ORF">D3P08_08960</name>
</gene>
<dbReference type="Proteomes" id="UP000266482">
    <property type="component" value="Unassembled WGS sequence"/>
</dbReference>
<organism evidence="2 3">
    <name type="scientific">Paenibacillus nanensis</name>
    <dbReference type="NCBI Taxonomy" id="393251"/>
    <lineage>
        <taxon>Bacteria</taxon>
        <taxon>Bacillati</taxon>
        <taxon>Bacillota</taxon>
        <taxon>Bacilli</taxon>
        <taxon>Bacillales</taxon>
        <taxon>Paenibacillaceae</taxon>
        <taxon>Paenibacillus</taxon>
    </lineage>
</organism>
<dbReference type="InterPro" id="IPR013830">
    <property type="entry name" value="SGNH_hydro"/>
</dbReference>
<dbReference type="Gene3D" id="3.40.50.1110">
    <property type="entry name" value="SGNH hydrolase"/>
    <property type="match status" value="1"/>
</dbReference>
<comment type="caution">
    <text evidence="2">The sequence shown here is derived from an EMBL/GenBank/DDBJ whole genome shotgun (WGS) entry which is preliminary data.</text>
</comment>
<dbReference type="PANTHER" id="PTHR30383:SF27">
    <property type="entry name" value="SPORE GERMINATION LIPASE LIPC"/>
    <property type="match status" value="1"/>
</dbReference>
<dbReference type="InterPro" id="IPR051532">
    <property type="entry name" value="Ester_Hydrolysis_Enzymes"/>
</dbReference>
<name>A0A3A1UYG0_9BACL</name>